<feature type="coiled-coil region" evidence="1">
    <location>
        <begin position="175"/>
        <end position="202"/>
    </location>
</feature>
<dbReference type="PANTHER" id="PTHR45125">
    <property type="entry name" value="F21J9.4-RELATED"/>
    <property type="match status" value="1"/>
</dbReference>
<dbReference type="EMBL" id="JAUUTY010000005">
    <property type="protein sequence ID" value="KAK1632304.1"/>
    <property type="molecule type" value="Genomic_DNA"/>
</dbReference>
<reference evidence="3" key="1">
    <citation type="submission" date="2023-07" db="EMBL/GenBank/DDBJ databases">
        <title>A chromosome-level genome assembly of Lolium multiflorum.</title>
        <authorList>
            <person name="Chen Y."/>
            <person name="Copetti D."/>
            <person name="Kolliker R."/>
            <person name="Studer B."/>
        </authorList>
    </citation>
    <scope>NUCLEOTIDE SEQUENCE</scope>
    <source>
        <strain evidence="3">02402/16</strain>
        <tissue evidence="3">Leaf</tissue>
    </source>
</reference>
<feature type="region of interest" description="Disordered" evidence="2">
    <location>
        <begin position="1"/>
        <end position="33"/>
    </location>
</feature>
<proteinExistence type="predicted"/>
<protein>
    <recommendedName>
        <fullName evidence="5">No apical meristem-associated C-terminal domain-containing protein</fullName>
    </recommendedName>
</protein>
<gene>
    <name evidence="3" type="ORF">QYE76_006619</name>
</gene>
<name>A0AAD8RW64_LOLMU</name>
<keyword evidence="1" id="KW-0175">Coiled coil</keyword>
<feature type="compositionally biased region" description="Basic and acidic residues" evidence="2">
    <location>
        <begin position="149"/>
        <end position="158"/>
    </location>
</feature>
<keyword evidence="4" id="KW-1185">Reference proteome</keyword>
<dbReference type="AlphaFoldDB" id="A0AAD8RW64"/>
<organism evidence="3 4">
    <name type="scientific">Lolium multiflorum</name>
    <name type="common">Italian ryegrass</name>
    <name type="synonym">Lolium perenne subsp. multiflorum</name>
    <dbReference type="NCBI Taxonomy" id="4521"/>
    <lineage>
        <taxon>Eukaryota</taxon>
        <taxon>Viridiplantae</taxon>
        <taxon>Streptophyta</taxon>
        <taxon>Embryophyta</taxon>
        <taxon>Tracheophyta</taxon>
        <taxon>Spermatophyta</taxon>
        <taxon>Magnoliopsida</taxon>
        <taxon>Liliopsida</taxon>
        <taxon>Poales</taxon>
        <taxon>Poaceae</taxon>
        <taxon>BOP clade</taxon>
        <taxon>Pooideae</taxon>
        <taxon>Poodae</taxon>
        <taxon>Poeae</taxon>
        <taxon>Poeae Chloroplast Group 2 (Poeae type)</taxon>
        <taxon>Loliodinae</taxon>
        <taxon>Loliinae</taxon>
        <taxon>Lolium</taxon>
    </lineage>
</organism>
<evidence type="ECO:0008006" key="5">
    <source>
        <dbReference type="Google" id="ProtNLM"/>
    </source>
</evidence>
<dbReference type="PANTHER" id="PTHR45125:SF48">
    <property type="entry name" value="MYB-LIKE DOMAIN-CONTAINING PROTEIN"/>
    <property type="match status" value="1"/>
</dbReference>
<feature type="compositionally biased region" description="Basic and acidic residues" evidence="2">
    <location>
        <begin position="24"/>
        <end position="33"/>
    </location>
</feature>
<comment type="caution">
    <text evidence="3">The sequence shown here is derived from an EMBL/GenBank/DDBJ whole genome shotgun (WGS) entry which is preliminary data.</text>
</comment>
<feature type="region of interest" description="Disordered" evidence="2">
    <location>
        <begin position="105"/>
        <end position="129"/>
    </location>
</feature>
<evidence type="ECO:0000313" key="4">
    <source>
        <dbReference type="Proteomes" id="UP001231189"/>
    </source>
</evidence>
<sequence length="269" mass="30185">MNIEEEPLFGEDLTQAAAAHARGRREPFESDRSEISLQKRWGAIQTECNKFQAAYDHVKRIPVSGMGVKDLELHGTPKFQEGYKGYKATLTGNKTTKDATVIDLDGGQPCGSSASRASRPRGHKSTKADIKRDASSMLLFGTLKEMHADREVSTDKRDEKRRREKEEDRKKFFDVQQKKLEIEEVKAKTKAKELELKERELELIAMARAKKVELKAKHSVDSVSSCFCCLSTPENPCFRNEADCVKVCRPQVLPPWSPPPPSSSCGTSD</sequence>
<dbReference type="Proteomes" id="UP001231189">
    <property type="component" value="Unassembled WGS sequence"/>
</dbReference>
<evidence type="ECO:0000313" key="3">
    <source>
        <dbReference type="EMBL" id="KAK1632304.1"/>
    </source>
</evidence>
<evidence type="ECO:0000256" key="1">
    <source>
        <dbReference type="SAM" id="Coils"/>
    </source>
</evidence>
<accession>A0AAD8RW64</accession>
<feature type="region of interest" description="Disordered" evidence="2">
    <location>
        <begin position="149"/>
        <end position="168"/>
    </location>
</feature>
<evidence type="ECO:0000256" key="2">
    <source>
        <dbReference type="SAM" id="MobiDB-lite"/>
    </source>
</evidence>